<evidence type="ECO:0000313" key="1">
    <source>
        <dbReference type="EMBL" id="KAF5616121.1"/>
    </source>
</evidence>
<protein>
    <submittedName>
        <fullName evidence="1">Uncharacterized protein</fullName>
    </submittedName>
</protein>
<name>A0A8H5QHP4_9HYPO</name>
<proteinExistence type="predicted"/>
<sequence>MGIKNKAYKGLDFTVYPITEKNIVTGHCAVAWEKLVGNGFKLHVTFIRSYKTINSQSIFSAVKGEWPEDLETADRQRN</sequence>
<keyword evidence="2" id="KW-1185">Reference proteome</keyword>
<organism evidence="1 2">
    <name type="scientific">Fusarium tjaetaba</name>
    <dbReference type="NCBI Taxonomy" id="1567544"/>
    <lineage>
        <taxon>Eukaryota</taxon>
        <taxon>Fungi</taxon>
        <taxon>Dikarya</taxon>
        <taxon>Ascomycota</taxon>
        <taxon>Pezizomycotina</taxon>
        <taxon>Sordariomycetes</taxon>
        <taxon>Hypocreomycetidae</taxon>
        <taxon>Hypocreales</taxon>
        <taxon>Nectriaceae</taxon>
        <taxon>Fusarium</taxon>
        <taxon>Fusarium fujikuroi species complex</taxon>
    </lineage>
</organism>
<gene>
    <name evidence="1" type="ORF">FTJAE_13064</name>
</gene>
<reference evidence="1 2" key="1">
    <citation type="submission" date="2020-05" db="EMBL/GenBank/DDBJ databases">
        <title>Identification and distribution of gene clusters putatively required for synthesis of sphingolipid metabolism inhibitors in phylogenetically diverse species of the filamentous fungus Fusarium.</title>
        <authorList>
            <person name="Kim H.-S."/>
            <person name="Busman M."/>
            <person name="Brown D.W."/>
            <person name="Divon H."/>
            <person name="Uhlig S."/>
            <person name="Proctor R.H."/>
        </authorList>
    </citation>
    <scope>NUCLEOTIDE SEQUENCE [LARGE SCALE GENOMIC DNA]</scope>
    <source>
        <strain evidence="1 2">NRRL 66243</strain>
    </source>
</reference>
<dbReference type="AlphaFoldDB" id="A0A8H5QHP4"/>
<evidence type="ECO:0000313" key="2">
    <source>
        <dbReference type="Proteomes" id="UP000530670"/>
    </source>
</evidence>
<accession>A0A8H5QHP4</accession>
<dbReference type="EMBL" id="JAAQRI010000384">
    <property type="protein sequence ID" value="KAF5616121.1"/>
    <property type="molecule type" value="Genomic_DNA"/>
</dbReference>
<comment type="caution">
    <text evidence="1">The sequence shown here is derived from an EMBL/GenBank/DDBJ whole genome shotgun (WGS) entry which is preliminary data.</text>
</comment>
<dbReference type="GeneID" id="59298438"/>
<dbReference type="Proteomes" id="UP000530670">
    <property type="component" value="Unassembled WGS sequence"/>
</dbReference>
<dbReference type="RefSeq" id="XP_037199863.1">
    <property type="nucleotide sequence ID" value="XM_037346168.1"/>
</dbReference>